<dbReference type="Proteomes" id="UP000827092">
    <property type="component" value="Unassembled WGS sequence"/>
</dbReference>
<evidence type="ECO:0000313" key="2">
    <source>
        <dbReference type="Proteomes" id="UP000827092"/>
    </source>
</evidence>
<keyword evidence="2" id="KW-1185">Reference proteome</keyword>
<sequence length="112" mass="12343">MPLLFGSLTQPRIVYGLGAWLLRGFSRSRWYLRFLAEIGLMKMAWLPSCDDEVQNRLPSLLLMPPLSGTGSQATRKSGCGTQALQRLQEGQVGGRAISPLILLAIYEISGLH</sequence>
<reference evidence="1 2" key="1">
    <citation type="journal article" date="2022" name="Nat. Ecol. Evol.">
        <title>A masculinizing supergene underlies an exaggerated male reproductive morph in a spider.</title>
        <authorList>
            <person name="Hendrickx F."/>
            <person name="De Corte Z."/>
            <person name="Sonet G."/>
            <person name="Van Belleghem S.M."/>
            <person name="Kostlbacher S."/>
            <person name="Vangestel C."/>
        </authorList>
    </citation>
    <scope>NUCLEOTIDE SEQUENCE [LARGE SCALE GENOMIC DNA]</scope>
    <source>
        <strain evidence="1">W744_W776</strain>
    </source>
</reference>
<gene>
    <name evidence="1" type="ORF">JTE90_022277</name>
</gene>
<dbReference type="AlphaFoldDB" id="A0AAV6VY55"/>
<comment type="caution">
    <text evidence="1">The sequence shown here is derived from an EMBL/GenBank/DDBJ whole genome shotgun (WGS) entry which is preliminary data.</text>
</comment>
<name>A0AAV6VY55_9ARAC</name>
<accession>A0AAV6VY55</accession>
<dbReference type="EMBL" id="JAFNEN010000014">
    <property type="protein sequence ID" value="KAG8200656.1"/>
    <property type="molecule type" value="Genomic_DNA"/>
</dbReference>
<organism evidence="1 2">
    <name type="scientific">Oedothorax gibbosus</name>
    <dbReference type="NCBI Taxonomy" id="931172"/>
    <lineage>
        <taxon>Eukaryota</taxon>
        <taxon>Metazoa</taxon>
        <taxon>Ecdysozoa</taxon>
        <taxon>Arthropoda</taxon>
        <taxon>Chelicerata</taxon>
        <taxon>Arachnida</taxon>
        <taxon>Araneae</taxon>
        <taxon>Araneomorphae</taxon>
        <taxon>Entelegynae</taxon>
        <taxon>Araneoidea</taxon>
        <taxon>Linyphiidae</taxon>
        <taxon>Erigoninae</taxon>
        <taxon>Oedothorax</taxon>
    </lineage>
</organism>
<evidence type="ECO:0000313" key="1">
    <source>
        <dbReference type="EMBL" id="KAG8200656.1"/>
    </source>
</evidence>
<protein>
    <submittedName>
        <fullName evidence="1">Uncharacterized protein</fullName>
    </submittedName>
</protein>
<proteinExistence type="predicted"/>